<dbReference type="PANTHER" id="PTHR42693:SF42">
    <property type="entry name" value="ARYLSULFATASE G"/>
    <property type="match status" value="1"/>
</dbReference>
<evidence type="ECO:0000256" key="6">
    <source>
        <dbReference type="ARBA" id="ARBA00022837"/>
    </source>
</evidence>
<dbReference type="Pfam" id="PF00884">
    <property type="entry name" value="Sulfatase"/>
    <property type="match status" value="1"/>
</dbReference>
<dbReference type="Gene3D" id="3.40.720.10">
    <property type="entry name" value="Alkaline Phosphatase, subunit A"/>
    <property type="match status" value="1"/>
</dbReference>
<dbReference type="SUPFAM" id="SSF53649">
    <property type="entry name" value="Alkaline phosphatase-like"/>
    <property type="match status" value="1"/>
</dbReference>
<feature type="domain" description="Sulfatase N-terminal" evidence="8">
    <location>
        <begin position="6"/>
        <end position="324"/>
    </location>
</feature>
<evidence type="ECO:0000259" key="8">
    <source>
        <dbReference type="Pfam" id="PF00884"/>
    </source>
</evidence>
<evidence type="ECO:0000256" key="2">
    <source>
        <dbReference type="ARBA" id="ARBA00008779"/>
    </source>
</evidence>
<keyword evidence="5" id="KW-0378">Hydrolase</keyword>
<evidence type="ECO:0000256" key="3">
    <source>
        <dbReference type="ARBA" id="ARBA00022723"/>
    </source>
</evidence>
<evidence type="ECO:0000256" key="1">
    <source>
        <dbReference type="ARBA" id="ARBA00001913"/>
    </source>
</evidence>
<keyword evidence="3" id="KW-0479">Metal-binding</keyword>
<evidence type="ECO:0000256" key="7">
    <source>
        <dbReference type="SAM" id="MobiDB-lite"/>
    </source>
</evidence>
<keyword evidence="6" id="KW-0106">Calcium</keyword>
<gene>
    <name evidence="9" type="ORF">GCM10025870_20220</name>
</gene>
<feature type="compositionally biased region" description="Low complexity" evidence="7">
    <location>
        <begin position="486"/>
        <end position="506"/>
    </location>
</feature>
<reference evidence="10" key="1">
    <citation type="journal article" date="2019" name="Int. J. Syst. Evol. Microbiol.">
        <title>The Global Catalogue of Microorganisms (GCM) 10K type strain sequencing project: providing services to taxonomists for standard genome sequencing and annotation.</title>
        <authorList>
            <consortium name="The Broad Institute Genomics Platform"/>
            <consortium name="The Broad Institute Genome Sequencing Center for Infectious Disease"/>
            <person name="Wu L."/>
            <person name="Ma J."/>
        </authorList>
    </citation>
    <scope>NUCLEOTIDE SEQUENCE [LARGE SCALE GENOMIC DNA]</scope>
    <source>
        <strain evidence="10">NBRC 109019</strain>
    </source>
</reference>
<keyword evidence="10" id="KW-1185">Reference proteome</keyword>
<feature type="compositionally biased region" description="Basic residues" evidence="7">
    <location>
        <begin position="467"/>
        <end position="485"/>
    </location>
</feature>
<evidence type="ECO:0000256" key="5">
    <source>
        <dbReference type="ARBA" id="ARBA00022801"/>
    </source>
</evidence>
<evidence type="ECO:0000313" key="9">
    <source>
        <dbReference type="EMBL" id="BDZ54949.1"/>
    </source>
</evidence>
<name>A0ABM8H2C8_9MICO</name>
<sequence length="515" mass="57560">MSQKRPNILYFHVDNISTGDLGCYGGGIAIGARTPNIDRFAEQGLQLTNYNVEAQCTPTRSALMTGRHSTRTGCTSALPGSGLVAWETTIATQLKSLGYRNAILGKWHCGAEPGRYATDHGFDYWYGILGTWDEAMWPDDKFFKASGLEPSYVIESDAPGSARNVKVLDREVRRDIDLELIEKGKRWMADAVDADEPFFLYFNHSNMHFPTLPRAEFIDSSDGGPLADCIQMLDADFGTLLEHLDALGIAEDTIVVFAGDNGRDTTFHAPNNRGAEGNWRGGYFSTYEGNNRTAGILRWPNRLRTGRSDEMIHAVDWFPTILSMVEAPELVPDDRVLDGVDQSAFLRGDEEHSRREHFLMFFDQLLVGMRWRNFKVLTHRVVDGTAPIEQLATPHVYNLTVNPDENTPYNYDQVHSWVLYHVFSRIAGSTSGPSTAMRSRRGPRSTSSPPVRAAIGDDATGGLVRTSPKRRAPPSRLLRRRRIGRRSSSWAGPARSSSRSASQRSVRSSRRRCSR</sequence>
<comment type="cofactor">
    <cofactor evidence="1">
        <name>Ca(2+)</name>
        <dbReference type="ChEBI" id="CHEBI:29108"/>
    </cofactor>
</comment>
<dbReference type="InterPro" id="IPR050738">
    <property type="entry name" value="Sulfatase"/>
</dbReference>
<evidence type="ECO:0000313" key="10">
    <source>
        <dbReference type="Proteomes" id="UP001321477"/>
    </source>
</evidence>
<keyword evidence="4" id="KW-0732">Signal</keyword>
<dbReference type="InterPro" id="IPR000917">
    <property type="entry name" value="Sulfatase_N"/>
</dbReference>
<dbReference type="Proteomes" id="UP001321477">
    <property type="component" value="Chromosome"/>
</dbReference>
<dbReference type="EMBL" id="AP027734">
    <property type="protein sequence ID" value="BDZ54949.1"/>
    <property type="molecule type" value="Genomic_DNA"/>
</dbReference>
<proteinExistence type="inferred from homology"/>
<feature type="region of interest" description="Disordered" evidence="7">
    <location>
        <begin position="430"/>
        <end position="515"/>
    </location>
</feature>
<evidence type="ECO:0000256" key="4">
    <source>
        <dbReference type="ARBA" id="ARBA00022729"/>
    </source>
</evidence>
<protein>
    <submittedName>
        <fullName evidence="9">Sulfatase</fullName>
    </submittedName>
</protein>
<dbReference type="Gene3D" id="3.30.1120.10">
    <property type="match status" value="1"/>
</dbReference>
<dbReference type="InterPro" id="IPR017850">
    <property type="entry name" value="Alkaline_phosphatase_core_sf"/>
</dbReference>
<dbReference type="RefSeq" id="WP_286328942.1">
    <property type="nucleotide sequence ID" value="NZ_AP027734.1"/>
</dbReference>
<accession>A0ABM8H2C8</accession>
<dbReference type="CDD" id="cd16142">
    <property type="entry name" value="ARS_like"/>
    <property type="match status" value="1"/>
</dbReference>
<organism evidence="9 10">
    <name type="scientific">Agromyces marinus</name>
    <dbReference type="NCBI Taxonomy" id="1389020"/>
    <lineage>
        <taxon>Bacteria</taxon>
        <taxon>Bacillati</taxon>
        <taxon>Actinomycetota</taxon>
        <taxon>Actinomycetes</taxon>
        <taxon>Micrococcales</taxon>
        <taxon>Microbacteriaceae</taxon>
        <taxon>Agromyces</taxon>
    </lineage>
</organism>
<dbReference type="PANTHER" id="PTHR42693">
    <property type="entry name" value="ARYLSULFATASE FAMILY MEMBER"/>
    <property type="match status" value="1"/>
</dbReference>
<comment type="similarity">
    <text evidence="2">Belongs to the sulfatase family.</text>
</comment>